<proteinExistence type="inferred from homology"/>
<name>A0ABU3E880_9RHOB</name>
<dbReference type="Pfam" id="PF01063">
    <property type="entry name" value="Aminotran_4"/>
    <property type="match status" value="1"/>
</dbReference>
<evidence type="ECO:0000256" key="5">
    <source>
        <dbReference type="ARBA" id="ARBA00009320"/>
    </source>
</evidence>
<keyword evidence="13" id="KW-1185">Reference proteome</keyword>
<evidence type="ECO:0000256" key="2">
    <source>
        <dbReference type="ARBA" id="ARBA00004824"/>
    </source>
</evidence>
<dbReference type="NCBIfam" id="NF005209">
    <property type="entry name" value="PRK06680.1"/>
    <property type="match status" value="1"/>
</dbReference>
<keyword evidence="8" id="KW-0100">Branched-chain amino acid biosynthesis</keyword>
<evidence type="ECO:0000313" key="13">
    <source>
        <dbReference type="Proteomes" id="UP001251085"/>
    </source>
</evidence>
<evidence type="ECO:0000256" key="1">
    <source>
        <dbReference type="ARBA" id="ARBA00003109"/>
    </source>
</evidence>
<dbReference type="GO" id="GO:0047810">
    <property type="term" value="F:D-alanine-2-oxoglutarate aminotransferase activity"/>
    <property type="evidence" value="ECO:0007669"/>
    <property type="project" value="UniProtKB-EC"/>
</dbReference>
<evidence type="ECO:0000256" key="9">
    <source>
        <dbReference type="ARBA" id="ARBA00048212"/>
    </source>
</evidence>
<keyword evidence="12" id="KW-0032">Aminotransferase</keyword>
<keyword evidence="12" id="KW-0808">Transferase</keyword>
<comment type="catalytic activity">
    <reaction evidence="11">
        <text>L-leucine + 2-oxoglutarate = 4-methyl-2-oxopentanoate + L-glutamate</text>
        <dbReference type="Rhea" id="RHEA:18321"/>
        <dbReference type="ChEBI" id="CHEBI:16810"/>
        <dbReference type="ChEBI" id="CHEBI:17865"/>
        <dbReference type="ChEBI" id="CHEBI:29985"/>
        <dbReference type="ChEBI" id="CHEBI:57427"/>
        <dbReference type="EC" id="2.6.1.42"/>
    </reaction>
</comment>
<dbReference type="InterPro" id="IPR001544">
    <property type="entry name" value="Aminotrans_IV"/>
</dbReference>
<accession>A0ABU3E880</accession>
<evidence type="ECO:0000256" key="8">
    <source>
        <dbReference type="ARBA" id="ARBA00023304"/>
    </source>
</evidence>
<dbReference type="InterPro" id="IPR050571">
    <property type="entry name" value="Class-IV_PLP-Dep_Aminotrnsfr"/>
</dbReference>
<comment type="function">
    <text evidence="1">Acts on leucine, isoleucine and valine.</text>
</comment>
<evidence type="ECO:0000256" key="6">
    <source>
        <dbReference type="ARBA" id="ARBA00013053"/>
    </source>
</evidence>
<dbReference type="PANTHER" id="PTHR42743">
    <property type="entry name" value="AMINO-ACID AMINOTRANSFERASE"/>
    <property type="match status" value="1"/>
</dbReference>
<comment type="catalytic activity">
    <reaction evidence="9">
        <text>L-valine + 2-oxoglutarate = 3-methyl-2-oxobutanoate + L-glutamate</text>
        <dbReference type="Rhea" id="RHEA:24813"/>
        <dbReference type="ChEBI" id="CHEBI:11851"/>
        <dbReference type="ChEBI" id="CHEBI:16810"/>
        <dbReference type="ChEBI" id="CHEBI:29985"/>
        <dbReference type="ChEBI" id="CHEBI:57762"/>
        <dbReference type="EC" id="2.6.1.42"/>
    </reaction>
</comment>
<evidence type="ECO:0000313" key="12">
    <source>
        <dbReference type="EMBL" id="MDT1060421.1"/>
    </source>
</evidence>
<evidence type="ECO:0000256" key="3">
    <source>
        <dbReference type="ARBA" id="ARBA00004931"/>
    </source>
</evidence>
<comment type="pathway">
    <text evidence="4">Amino-acid biosynthesis; L-leucine biosynthesis; L-leucine from 3-methyl-2-oxobutanoate: step 4/4.</text>
</comment>
<organism evidence="12 13">
    <name type="scientific">Paracoccus broussonetiae</name>
    <dbReference type="NCBI Taxonomy" id="3075834"/>
    <lineage>
        <taxon>Bacteria</taxon>
        <taxon>Pseudomonadati</taxon>
        <taxon>Pseudomonadota</taxon>
        <taxon>Alphaproteobacteria</taxon>
        <taxon>Rhodobacterales</taxon>
        <taxon>Paracoccaceae</taxon>
        <taxon>Paracoccus</taxon>
    </lineage>
</organism>
<dbReference type="RefSeq" id="WP_311757531.1">
    <property type="nucleotide sequence ID" value="NZ_JAVRQI010000001.1"/>
</dbReference>
<sequence length="286" mass="31606">MTRTVYLNGEYLPEAEAKVSIFDRGFVMADGVYEVTSVLQGKLLDFPGHLKRLTRSLSELGMGNPLSDDEWLAIHRKLLELNDVRDGMIYLQVTRGNPGDRDFAFPPEGTPQTVVLFTQAKPGLADNPVAKTGMRVISVPDLRWARRDIKTVQLLYPSLAKMEAKKQGADDAWLVEDGFVTEGTSNNTYIVKDGKIITRDLSTDILHGITRGSLLRYAAEAQMQIEERPFTIEEAKQADEAFFTSASAFVLPVVEVDGAKVGTGTPGPVATRLRELYLEESLKSAI</sequence>
<protein>
    <recommendedName>
        <fullName evidence="7">Probable branched-chain-amino-acid aminotransferase</fullName>
        <ecNumber evidence="6">2.6.1.42</ecNumber>
    </recommendedName>
</protein>
<reference evidence="13" key="1">
    <citation type="submission" date="2023-07" db="EMBL/GenBank/DDBJ databases">
        <title>Characterization of two Paracoccaceae strains isolated from Phycosphere and proposal of Xinfangfangia lacusdiani sp. nov.</title>
        <authorList>
            <person name="Deng Y."/>
            <person name="Zhang Y.Q."/>
        </authorList>
    </citation>
    <scope>NUCLEOTIDE SEQUENCE [LARGE SCALE GENOMIC DNA]</scope>
    <source>
        <strain evidence="13">CPCC 101403</strain>
    </source>
</reference>
<dbReference type="InterPro" id="IPR036038">
    <property type="entry name" value="Aminotransferase-like"/>
</dbReference>
<comment type="pathway">
    <text evidence="3">Amino-acid biosynthesis; L-valine biosynthesis; L-valine from pyruvate: step 4/4.</text>
</comment>
<dbReference type="EC" id="2.6.1.42" evidence="6"/>
<comment type="similarity">
    <text evidence="5">Belongs to the class-IV pyridoxal-phosphate-dependent aminotransferase family.</text>
</comment>
<comment type="catalytic activity">
    <reaction evidence="10">
        <text>L-isoleucine + 2-oxoglutarate = (S)-3-methyl-2-oxopentanoate + L-glutamate</text>
        <dbReference type="Rhea" id="RHEA:24801"/>
        <dbReference type="ChEBI" id="CHEBI:16810"/>
        <dbReference type="ChEBI" id="CHEBI:29985"/>
        <dbReference type="ChEBI" id="CHEBI:35146"/>
        <dbReference type="ChEBI" id="CHEBI:58045"/>
        <dbReference type="EC" id="2.6.1.42"/>
    </reaction>
</comment>
<comment type="caution">
    <text evidence="12">The sequence shown here is derived from an EMBL/GenBank/DDBJ whole genome shotgun (WGS) entry which is preliminary data.</text>
</comment>
<evidence type="ECO:0000256" key="4">
    <source>
        <dbReference type="ARBA" id="ARBA00005072"/>
    </source>
</evidence>
<dbReference type="CDD" id="cd01558">
    <property type="entry name" value="D-AAT_like"/>
    <property type="match status" value="1"/>
</dbReference>
<dbReference type="InterPro" id="IPR043131">
    <property type="entry name" value="BCAT-like_N"/>
</dbReference>
<dbReference type="Gene3D" id="3.20.10.10">
    <property type="entry name" value="D-amino Acid Aminotransferase, subunit A, domain 2"/>
    <property type="match status" value="1"/>
</dbReference>
<gene>
    <name evidence="12" type="ORF">RM190_01045</name>
</gene>
<dbReference type="Proteomes" id="UP001251085">
    <property type="component" value="Unassembled WGS sequence"/>
</dbReference>
<evidence type="ECO:0000256" key="7">
    <source>
        <dbReference type="ARBA" id="ARBA00014472"/>
    </source>
</evidence>
<dbReference type="SUPFAM" id="SSF56752">
    <property type="entry name" value="D-aminoacid aminotransferase-like PLP-dependent enzymes"/>
    <property type="match status" value="1"/>
</dbReference>
<dbReference type="Gene3D" id="3.30.470.10">
    <property type="match status" value="1"/>
</dbReference>
<dbReference type="EMBL" id="JAVRQI010000001">
    <property type="protein sequence ID" value="MDT1060421.1"/>
    <property type="molecule type" value="Genomic_DNA"/>
</dbReference>
<evidence type="ECO:0000256" key="11">
    <source>
        <dbReference type="ARBA" id="ARBA00049229"/>
    </source>
</evidence>
<keyword evidence="8" id="KW-0028">Amino-acid biosynthesis</keyword>
<comment type="pathway">
    <text evidence="2">Amino-acid biosynthesis; L-isoleucine biosynthesis; L-isoleucine from 2-oxobutanoate: step 4/4.</text>
</comment>
<dbReference type="PANTHER" id="PTHR42743:SF11">
    <property type="entry name" value="AMINODEOXYCHORISMATE LYASE"/>
    <property type="match status" value="1"/>
</dbReference>
<dbReference type="InterPro" id="IPR043132">
    <property type="entry name" value="BCAT-like_C"/>
</dbReference>
<evidence type="ECO:0000256" key="10">
    <source>
        <dbReference type="ARBA" id="ARBA00048798"/>
    </source>
</evidence>